<dbReference type="PANTHER" id="PTHR13243:SF1">
    <property type="entry name" value="NUCLEOLAR PROTEIN 16"/>
    <property type="match status" value="1"/>
</dbReference>
<evidence type="ECO:0000256" key="2">
    <source>
        <dbReference type="ARBA" id="ARBA00008479"/>
    </source>
</evidence>
<name>A0AAW2IIP1_9NEOP</name>
<protein>
    <recommendedName>
        <fullName evidence="3">Nucleolar protein 16</fullName>
    </recommendedName>
</protein>
<evidence type="ECO:0000313" key="5">
    <source>
        <dbReference type="EMBL" id="KAL0281677.1"/>
    </source>
</evidence>
<dbReference type="Pfam" id="PF09420">
    <property type="entry name" value="Nop16"/>
    <property type="match status" value="1"/>
</dbReference>
<dbReference type="EMBL" id="JARGDH010000001">
    <property type="protein sequence ID" value="KAL0281677.1"/>
    <property type="molecule type" value="Genomic_DNA"/>
</dbReference>
<comment type="similarity">
    <text evidence="2">Belongs to the NOP16 family.</text>
</comment>
<keyword evidence="4" id="KW-0539">Nucleus</keyword>
<dbReference type="InterPro" id="IPR019002">
    <property type="entry name" value="Ribosome_biogenesis_Nop16"/>
</dbReference>
<accession>A0AAW2IIP1</accession>
<organism evidence="5">
    <name type="scientific">Menopon gallinae</name>
    <name type="common">poultry shaft louse</name>
    <dbReference type="NCBI Taxonomy" id="328185"/>
    <lineage>
        <taxon>Eukaryota</taxon>
        <taxon>Metazoa</taxon>
        <taxon>Ecdysozoa</taxon>
        <taxon>Arthropoda</taxon>
        <taxon>Hexapoda</taxon>
        <taxon>Insecta</taxon>
        <taxon>Pterygota</taxon>
        <taxon>Neoptera</taxon>
        <taxon>Paraneoptera</taxon>
        <taxon>Psocodea</taxon>
        <taxon>Troctomorpha</taxon>
        <taxon>Phthiraptera</taxon>
        <taxon>Amblycera</taxon>
        <taxon>Menoponidae</taxon>
        <taxon>Menopon</taxon>
    </lineage>
</organism>
<comment type="caution">
    <text evidence="5">The sequence shown here is derived from an EMBL/GenBank/DDBJ whole genome shotgun (WGS) entry which is preliminary data.</text>
</comment>
<evidence type="ECO:0000256" key="4">
    <source>
        <dbReference type="ARBA" id="ARBA00023242"/>
    </source>
</evidence>
<dbReference type="GO" id="GO:0042273">
    <property type="term" value="P:ribosomal large subunit biogenesis"/>
    <property type="evidence" value="ECO:0007669"/>
    <property type="project" value="TreeGrafter"/>
</dbReference>
<evidence type="ECO:0000256" key="1">
    <source>
        <dbReference type="ARBA" id="ARBA00004604"/>
    </source>
</evidence>
<reference evidence="5" key="1">
    <citation type="journal article" date="2024" name="Gigascience">
        <title>Chromosome-level genome of the poultry shaft louse Menopon gallinae provides insight into the host-switching and adaptive evolution of parasitic lice.</title>
        <authorList>
            <person name="Xu Y."/>
            <person name="Ma L."/>
            <person name="Liu S."/>
            <person name="Liang Y."/>
            <person name="Liu Q."/>
            <person name="He Z."/>
            <person name="Tian L."/>
            <person name="Duan Y."/>
            <person name="Cai W."/>
            <person name="Li H."/>
            <person name="Song F."/>
        </authorList>
    </citation>
    <scope>NUCLEOTIDE SEQUENCE</scope>
    <source>
        <strain evidence="5">Cailab_2023a</strain>
    </source>
</reference>
<dbReference type="PANTHER" id="PTHR13243">
    <property type="entry name" value="HSPC111 PROTEIN-RELATED"/>
    <property type="match status" value="1"/>
</dbReference>
<proteinExistence type="inferred from homology"/>
<comment type="subcellular location">
    <subcellularLocation>
        <location evidence="1">Nucleus</location>
        <location evidence="1">Nucleolus</location>
    </subcellularLocation>
</comment>
<dbReference type="GO" id="GO:0005730">
    <property type="term" value="C:nucleolus"/>
    <property type="evidence" value="ECO:0007669"/>
    <property type="project" value="UniProtKB-SubCell"/>
</dbReference>
<gene>
    <name evidence="5" type="ORF">PYX00_002590</name>
</gene>
<sequence>MTKIRKQKRRKQYRYNVNRKRLNKNVKKAWKERFSCRQNLKSMGLVYDVNKEIGVAEECKMDVDAGERTKPKAKVAEELEKDANTLREKGYRLPKNQVEYLSYLLDKYGEDYKAMARDKRNIIQATWKQIRSKINVFKSIPEQFNEYLQQKNNKV</sequence>
<evidence type="ECO:0000256" key="3">
    <source>
        <dbReference type="ARBA" id="ARBA00015522"/>
    </source>
</evidence>
<dbReference type="AlphaFoldDB" id="A0AAW2IIP1"/>